<dbReference type="AlphaFoldDB" id="A0A398AY16"/>
<sequence>MKVEISYFPPGKIITVPGEEATYPFEINGKFQYIVEFSCYIDGDYKDTHEEFFCNWMESPDYYPIYSLAEIYDFQQAECEELFKMQNIEFNYMKGSRKDTFFVKAIIRSPKQFKEYYPYLHGNGSMLNLSLWSLKQDVFRLEEREYESPYPVKKTKNNRTRLVKLKWMANTPIATLTENSTMFWVGYDGDYITAFSNDEHFSTLDFLQKIMPEKVELVIDDYEWE</sequence>
<evidence type="ECO:0000313" key="2">
    <source>
        <dbReference type="Proteomes" id="UP000266016"/>
    </source>
</evidence>
<gene>
    <name evidence="1" type="ORF">D1953_18320</name>
</gene>
<name>A0A398AY16_9BACI</name>
<accession>A0A398AY16</accession>
<dbReference type="EMBL" id="QWVS01000048">
    <property type="protein sequence ID" value="RID82431.1"/>
    <property type="molecule type" value="Genomic_DNA"/>
</dbReference>
<dbReference type="RefSeq" id="WP_119118594.1">
    <property type="nucleotide sequence ID" value="NZ_QWVS01000048.1"/>
</dbReference>
<organism evidence="1 2">
    <name type="scientific">Peribacillus asahii</name>
    <dbReference type="NCBI Taxonomy" id="228899"/>
    <lineage>
        <taxon>Bacteria</taxon>
        <taxon>Bacillati</taxon>
        <taxon>Bacillota</taxon>
        <taxon>Bacilli</taxon>
        <taxon>Bacillales</taxon>
        <taxon>Bacillaceae</taxon>
        <taxon>Peribacillus</taxon>
    </lineage>
</organism>
<comment type="caution">
    <text evidence="1">The sequence shown here is derived from an EMBL/GenBank/DDBJ whole genome shotgun (WGS) entry which is preliminary data.</text>
</comment>
<protein>
    <submittedName>
        <fullName evidence="1">Uncharacterized protein</fullName>
    </submittedName>
</protein>
<evidence type="ECO:0000313" key="1">
    <source>
        <dbReference type="EMBL" id="RID82431.1"/>
    </source>
</evidence>
<reference evidence="1 2" key="1">
    <citation type="submission" date="2018-08" db="EMBL/GenBank/DDBJ databases">
        <title>Bacillus jemisoniae sp. nov., Bacillus chryseoplanitiae sp. nov., Bacillus resnikiae sp. nov., and Bacillus frankliniae sp. nov., isolated from Viking spacecraft and associated surfaces.</title>
        <authorList>
            <person name="Seuylemezian A."/>
            <person name="Vaishampayan P."/>
        </authorList>
    </citation>
    <scope>NUCLEOTIDE SEQUENCE [LARGE SCALE GENOMIC DNA]</scope>
    <source>
        <strain evidence="1 2">MA001</strain>
    </source>
</reference>
<proteinExistence type="predicted"/>
<keyword evidence="2" id="KW-1185">Reference proteome</keyword>
<dbReference type="Proteomes" id="UP000266016">
    <property type="component" value="Unassembled WGS sequence"/>
</dbReference>